<dbReference type="AlphaFoldDB" id="A0A7C5QIY1"/>
<evidence type="ECO:0000313" key="4">
    <source>
        <dbReference type="EMBL" id="HHJ64662.1"/>
    </source>
</evidence>
<organism evidence="4">
    <name type="scientific">Aquifex aeolicus</name>
    <dbReference type="NCBI Taxonomy" id="63363"/>
    <lineage>
        <taxon>Bacteria</taxon>
        <taxon>Pseudomonadati</taxon>
        <taxon>Aquificota</taxon>
        <taxon>Aquificia</taxon>
        <taxon>Aquificales</taxon>
        <taxon>Aquificaceae</taxon>
        <taxon>Aquifex</taxon>
    </lineage>
</organism>
<proteinExistence type="predicted"/>
<dbReference type="EMBL" id="DRNB01000260">
    <property type="protein sequence ID" value="HHJ64662.1"/>
    <property type="molecule type" value="Genomic_DNA"/>
</dbReference>
<dbReference type="InterPro" id="IPR050469">
    <property type="entry name" value="Diguanylate_Cyclase"/>
</dbReference>
<protein>
    <recommendedName>
        <fullName evidence="1">diguanylate cyclase</fullName>
        <ecNumber evidence="1">2.7.7.65</ecNumber>
    </recommendedName>
</protein>
<comment type="caution">
    <text evidence="4">The sequence shown here is derived from an EMBL/GenBank/DDBJ whole genome shotgun (WGS) entry which is preliminary data.</text>
</comment>
<feature type="coiled-coil region" evidence="2">
    <location>
        <begin position="150"/>
        <end position="188"/>
    </location>
</feature>
<dbReference type="PANTHER" id="PTHR45138:SF6">
    <property type="entry name" value="DIGUANYLATE CYCLASE DGCN"/>
    <property type="match status" value="1"/>
</dbReference>
<dbReference type="Proteomes" id="UP000885792">
    <property type="component" value="Unassembled WGS sequence"/>
</dbReference>
<dbReference type="EC" id="2.7.7.65" evidence="1"/>
<reference evidence="4" key="1">
    <citation type="journal article" date="2020" name="mSystems">
        <title>Genome- and Community-Level Interaction Insights into Carbon Utilization and Element Cycling Functions of Hydrothermarchaeota in Hydrothermal Sediment.</title>
        <authorList>
            <person name="Zhou Z."/>
            <person name="Liu Y."/>
            <person name="Xu W."/>
            <person name="Pan J."/>
            <person name="Luo Z.H."/>
            <person name="Li M."/>
        </authorList>
    </citation>
    <scope>NUCLEOTIDE SEQUENCE [LARGE SCALE GENOMIC DNA]</scope>
    <source>
        <strain evidence="4">HyVt-501</strain>
    </source>
</reference>
<dbReference type="GO" id="GO:0005886">
    <property type="term" value="C:plasma membrane"/>
    <property type="evidence" value="ECO:0007669"/>
    <property type="project" value="TreeGrafter"/>
</dbReference>
<name>A0A7C5QIY1_AQUAO</name>
<dbReference type="PROSITE" id="PS50887">
    <property type="entry name" value="GGDEF"/>
    <property type="match status" value="1"/>
</dbReference>
<accession>A0A7C5QIY1</accession>
<dbReference type="SMART" id="SM00267">
    <property type="entry name" value="GGDEF"/>
    <property type="match status" value="1"/>
</dbReference>
<evidence type="ECO:0000256" key="2">
    <source>
        <dbReference type="SAM" id="Coils"/>
    </source>
</evidence>
<dbReference type="PANTHER" id="PTHR45138">
    <property type="entry name" value="REGULATORY COMPONENTS OF SENSORY TRANSDUCTION SYSTEM"/>
    <property type="match status" value="1"/>
</dbReference>
<dbReference type="NCBIfam" id="TIGR00254">
    <property type="entry name" value="GGDEF"/>
    <property type="match status" value="1"/>
</dbReference>
<dbReference type="InterPro" id="IPR000160">
    <property type="entry name" value="GGDEF_dom"/>
</dbReference>
<keyword evidence="2" id="KW-0175">Coiled coil</keyword>
<dbReference type="Gene3D" id="3.30.70.270">
    <property type="match status" value="1"/>
</dbReference>
<sequence length="345" mass="40221">MGRKIKCKLQEKIVNGEPLTEEDFRFLGEVVKDVLTFMAREKIIPSPQNYERWFRIFCYAKENNLNLSKNELIDIYFDLYQVRVDRKQESSASVVEKIVDELFENIQRIYTSIHEHDRGISEGGERLEKIASTLPADDVQKTLSRIMHEVKGLKSINRKFMRKLEEQKEEIARLRDELRRVKEEANVDPLTGLRNRRSFERTLSEFFRDFKRFGYPFSVIMMDLDDFKSVNDNYGHLAGDKVLKEIGNILRNYLRAKDVPARTGGEEFTIILPGITREEALLVAERLRKVISNHTVDHDDKKIRVTASFGVSEMREGVEAPEDLLREADEKLYTAKRTGKDKVVG</sequence>
<dbReference type="CDD" id="cd01949">
    <property type="entry name" value="GGDEF"/>
    <property type="match status" value="1"/>
</dbReference>
<dbReference type="FunFam" id="3.30.70.270:FF:000001">
    <property type="entry name" value="Diguanylate cyclase domain protein"/>
    <property type="match status" value="1"/>
</dbReference>
<gene>
    <name evidence="4" type="ORF">ENJ61_07115</name>
</gene>
<dbReference type="InterPro" id="IPR029787">
    <property type="entry name" value="Nucleotide_cyclase"/>
</dbReference>
<dbReference type="Pfam" id="PF00990">
    <property type="entry name" value="GGDEF"/>
    <property type="match status" value="1"/>
</dbReference>
<dbReference type="SUPFAM" id="SSF55073">
    <property type="entry name" value="Nucleotide cyclase"/>
    <property type="match status" value="1"/>
</dbReference>
<dbReference type="InterPro" id="IPR043128">
    <property type="entry name" value="Rev_trsase/Diguanyl_cyclase"/>
</dbReference>
<dbReference type="GO" id="GO:0043709">
    <property type="term" value="P:cell adhesion involved in single-species biofilm formation"/>
    <property type="evidence" value="ECO:0007669"/>
    <property type="project" value="TreeGrafter"/>
</dbReference>
<feature type="domain" description="GGDEF" evidence="3">
    <location>
        <begin position="215"/>
        <end position="345"/>
    </location>
</feature>
<dbReference type="GO" id="GO:0052621">
    <property type="term" value="F:diguanylate cyclase activity"/>
    <property type="evidence" value="ECO:0007669"/>
    <property type="project" value="UniProtKB-EC"/>
</dbReference>
<evidence type="ECO:0000256" key="1">
    <source>
        <dbReference type="ARBA" id="ARBA00012528"/>
    </source>
</evidence>
<dbReference type="GO" id="GO:1902201">
    <property type="term" value="P:negative regulation of bacterial-type flagellum-dependent cell motility"/>
    <property type="evidence" value="ECO:0007669"/>
    <property type="project" value="TreeGrafter"/>
</dbReference>
<evidence type="ECO:0000259" key="3">
    <source>
        <dbReference type="PROSITE" id="PS50887"/>
    </source>
</evidence>